<dbReference type="InterPro" id="IPR008250">
    <property type="entry name" value="ATPase_P-typ_transduc_dom_A_sf"/>
</dbReference>
<feature type="compositionally biased region" description="Basic residues" evidence="20">
    <location>
        <begin position="210"/>
        <end position="220"/>
    </location>
</feature>
<gene>
    <name evidence="23" type="ORF">DDE83_003360</name>
</gene>
<evidence type="ECO:0000256" key="16">
    <source>
        <dbReference type="PIRSR" id="PIRSR606539-1"/>
    </source>
</evidence>
<comment type="caution">
    <text evidence="23">The sequence shown here is derived from an EMBL/GenBank/DDBJ whole genome shotgun (WGS) entry which is preliminary data.</text>
</comment>
<feature type="binding site" evidence="17">
    <location>
        <position position="1905"/>
    </location>
    <ligand>
        <name>ATP</name>
        <dbReference type="ChEBI" id="CHEBI:30616"/>
    </ligand>
</feature>
<feature type="compositionally biased region" description="Acidic residues" evidence="20">
    <location>
        <begin position="505"/>
        <end position="517"/>
    </location>
</feature>
<dbReference type="PANTHER" id="PTHR24092:SF174">
    <property type="entry name" value="PHOSPHOLIPID-TRANSPORTING ATPASE DNF3-RELATED"/>
    <property type="match status" value="1"/>
</dbReference>
<dbReference type="Gene3D" id="3.40.50.1000">
    <property type="entry name" value="HAD superfamily/HAD-like"/>
    <property type="match status" value="2"/>
</dbReference>
<dbReference type="GO" id="GO:0008270">
    <property type="term" value="F:zinc ion binding"/>
    <property type="evidence" value="ECO:0007669"/>
    <property type="project" value="UniProtKB-KW"/>
</dbReference>
<dbReference type="SUPFAM" id="SSF56784">
    <property type="entry name" value="HAD-like"/>
    <property type="match status" value="1"/>
</dbReference>
<dbReference type="SFLD" id="SFLDG00002">
    <property type="entry name" value="C1.7:_P-type_atpase_like"/>
    <property type="match status" value="1"/>
</dbReference>
<feature type="binding site" evidence="18">
    <location>
        <position position="1902"/>
    </location>
    <ligand>
        <name>Mg(2+)</name>
        <dbReference type="ChEBI" id="CHEBI:18420"/>
    </ligand>
</feature>
<feature type="binding site" evidence="17">
    <location>
        <position position="1456"/>
    </location>
    <ligand>
        <name>ATP</name>
        <dbReference type="ChEBI" id="CHEBI:30616"/>
    </ligand>
</feature>
<keyword evidence="13 21" id="KW-0472">Membrane</keyword>
<reference evidence="24" key="1">
    <citation type="submission" date="2018-05" db="EMBL/GenBank/DDBJ databases">
        <title>Draft genome sequence of Stemphylium lycopersici strain CIDEFI 213.</title>
        <authorList>
            <person name="Medina R."/>
            <person name="Franco M.E.E."/>
            <person name="Lucentini C.G."/>
            <person name="Saparrat M.C.N."/>
            <person name="Balatti P.A."/>
        </authorList>
    </citation>
    <scope>NUCLEOTIDE SEQUENCE [LARGE SCALE GENOMIC DNA]</scope>
    <source>
        <strain evidence="24">CIDEFI 213</strain>
    </source>
</reference>
<feature type="region of interest" description="Disordered" evidence="20">
    <location>
        <begin position="715"/>
        <end position="770"/>
    </location>
</feature>
<dbReference type="GO" id="GO:0005802">
    <property type="term" value="C:trans-Golgi network"/>
    <property type="evidence" value="ECO:0007669"/>
    <property type="project" value="TreeGrafter"/>
</dbReference>
<feature type="region of interest" description="Disordered" evidence="20">
    <location>
        <begin position="1560"/>
        <end position="1586"/>
    </location>
</feature>
<keyword evidence="9 17" id="KW-0067">ATP-binding</keyword>
<feature type="transmembrane region" description="Helical" evidence="21">
    <location>
        <begin position="1190"/>
        <end position="1212"/>
    </location>
</feature>
<dbReference type="Gene3D" id="6.10.140.2220">
    <property type="match status" value="1"/>
</dbReference>
<dbReference type="InterPro" id="IPR006539">
    <property type="entry name" value="P-type_ATPase_IV"/>
</dbReference>
<evidence type="ECO:0000256" key="12">
    <source>
        <dbReference type="ARBA" id="ARBA00022989"/>
    </source>
</evidence>
<feature type="binding site" evidence="18">
    <location>
        <position position="1302"/>
    </location>
    <ligand>
        <name>Mg(2+)</name>
        <dbReference type="ChEBI" id="CHEBI:18420"/>
    </ligand>
</feature>
<feature type="binding site" evidence="17">
    <location>
        <position position="1303"/>
    </location>
    <ligand>
        <name>ATP</name>
        <dbReference type="ChEBI" id="CHEBI:30616"/>
    </ligand>
</feature>
<dbReference type="PRINTS" id="PR00119">
    <property type="entry name" value="CATATPASE"/>
</dbReference>
<feature type="binding site" evidence="17">
    <location>
        <position position="1304"/>
    </location>
    <ligand>
        <name>ATP</name>
        <dbReference type="ChEBI" id="CHEBI:30616"/>
    </ligand>
</feature>
<evidence type="ECO:0000256" key="4">
    <source>
        <dbReference type="ARBA" id="ARBA00022692"/>
    </source>
</evidence>
<dbReference type="Pfam" id="PF13246">
    <property type="entry name" value="Cation_ATPase"/>
    <property type="match status" value="1"/>
</dbReference>
<dbReference type="GO" id="GO:0000287">
    <property type="term" value="F:magnesium ion binding"/>
    <property type="evidence" value="ECO:0007669"/>
    <property type="project" value="InterPro"/>
</dbReference>
<dbReference type="PANTHER" id="PTHR24092">
    <property type="entry name" value="PROBABLE PHOSPHOLIPID-TRANSPORTING ATPASE"/>
    <property type="match status" value="1"/>
</dbReference>
<feature type="transmembrane region" description="Helical" evidence="21">
    <location>
        <begin position="2104"/>
        <end position="2129"/>
    </location>
</feature>
<dbReference type="GO" id="GO:0005524">
    <property type="term" value="F:ATP binding"/>
    <property type="evidence" value="ECO:0007669"/>
    <property type="project" value="UniProtKB-KW"/>
</dbReference>
<dbReference type="Pfam" id="PF16209">
    <property type="entry name" value="PhoLip_ATPase_N"/>
    <property type="match status" value="1"/>
</dbReference>
<evidence type="ECO:0000256" key="20">
    <source>
        <dbReference type="SAM" id="MobiDB-lite"/>
    </source>
</evidence>
<keyword evidence="8" id="KW-0862">Zinc</keyword>
<feature type="domain" description="MYND-type" evidence="22">
    <location>
        <begin position="572"/>
        <end position="613"/>
    </location>
</feature>
<keyword evidence="7 19" id="KW-0863">Zinc-finger</keyword>
<dbReference type="FunFam" id="3.40.50.1000:FF:000172">
    <property type="entry name" value="Phospholipid-transporting ATPase"/>
    <property type="match status" value="1"/>
</dbReference>
<dbReference type="Pfam" id="PF00702">
    <property type="entry name" value="Hydrolase"/>
    <property type="match status" value="1"/>
</dbReference>
<dbReference type="InterPro" id="IPR036412">
    <property type="entry name" value="HAD-like_sf"/>
</dbReference>
<evidence type="ECO:0000256" key="8">
    <source>
        <dbReference type="ARBA" id="ARBA00022833"/>
    </source>
</evidence>
<dbReference type="SUPFAM" id="SSF81660">
    <property type="entry name" value="Metal cation-transporting ATPase, ATP-binding domain N"/>
    <property type="match status" value="1"/>
</dbReference>
<dbReference type="NCBIfam" id="TIGR01652">
    <property type="entry name" value="ATPase-Plipid"/>
    <property type="match status" value="2"/>
</dbReference>
<feature type="binding site" evidence="18">
    <location>
        <position position="1304"/>
    </location>
    <ligand>
        <name>Mg(2+)</name>
        <dbReference type="ChEBI" id="CHEBI:18420"/>
    </ligand>
</feature>
<dbReference type="Pfam" id="PF16212">
    <property type="entry name" value="PhoLip_ATPase_C"/>
    <property type="match status" value="1"/>
</dbReference>
<feature type="transmembrane region" description="Helical" evidence="21">
    <location>
        <begin position="2075"/>
        <end position="2092"/>
    </location>
</feature>
<dbReference type="FunFam" id="3.40.1110.10:FF:000090">
    <property type="entry name" value="Phospholipid-transporting ATPase"/>
    <property type="match status" value="1"/>
</dbReference>
<comment type="cofactor">
    <cofactor evidence="18">
        <name>Mg(2+)</name>
        <dbReference type="ChEBI" id="CHEBI:18420"/>
    </cofactor>
</comment>
<evidence type="ECO:0000256" key="9">
    <source>
        <dbReference type="ARBA" id="ARBA00022840"/>
    </source>
</evidence>
<dbReference type="InterPro" id="IPR001757">
    <property type="entry name" value="P_typ_ATPase"/>
</dbReference>
<dbReference type="Gene3D" id="3.40.1110.10">
    <property type="entry name" value="Calcium-transporting ATPase, cytoplasmic domain N"/>
    <property type="match status" value="2"/>
</dbReference>
<feature type="binding site" evidence="17">
    <location>
        <position position="1302"/>
    </location>
    <ligand>
        <name>ATP</name>
        <dbReference type="ChEBI" id="CHEBI:30616"/>
    </ligand>
</feature>
<evidence type="ECO:0000256" key="3">
    <source>
        <dbReference type="ARBA" id="ARBA00012189"/>
    </source>
</evidence>
<feature type="compositionally biased region" description="Basic and acidic residues" evidence="20">
    <location>
        <begin position="1569"/>
        <end position="1578"/>
    </location>
</feature>
<keyword evidence="6 17" id="KW-0547">Nucleotide-binding</keyword>
<feature type="region of interest" description="Disordered" evidence="20">
    <location>
        <begin position="1335"/>
        <end position="1401"/>
    </location>
</feature>
<organism evidence="23 24">
    <name type="scientific">Stemphylium lycopersici</name>
    <name type="common">Tomato gray leaf spot disease fungus</name>
    <name type="synonym">Thyrospora lycopersici</name>
    <dbReference type="NCBI Taxonomy" id="183478"/>
    <lineage>
        <taxon>Eukaryota</taxon>
        <taxon>Fungi</taxon>
        <taxon>Dikarya</taxon>
        <taxon>Ascomycota</taxon>
        <taxon>Pezizomycotina</taxon>
        <taxon>Dothideomycetes</taxon>
        <taxon>Pleosporomycetidae</taxon>
        <taxon>Pleosporales</taxon>
        <taxon>Pleosporineae</taxon>
        <taxon>Pleosporaceae</taxon>
        <taxon>Stemphylium</taxon>
    </lineage>
</organism>
<evidence type="ECO:0000256" key="15">
    <source>
        <dbReference type="ARBA" id="ARBA00049128"/>
    </source>
</evidence>
<feature type="region of interest" description="Disordered" evidence="20">
    <location>
        <begin position="617"/>
        <end position="695"/>
    </location>
</feature>
<protein>
    <recommendedName>
        <fullName evidence="3">P-type phospholipid transporter</fullName>
        <ecNumber evidence="3">7.6.2.1</ecNumber>
    </recommendedName>
</protein>
<feature type="compositionally biased region" description="Polar residues" evidence="20">
    <location>
        <begin position="276"/>
        <end position="297"/>
    </location>
</feature>
<evidence type="ECO:0000256" key="2">
    <source>
        <dbReference type="ARBA" id="ARBA00008109"/>
    </source>
</evidence>
<feature type="transmembrane region" description="Helical" evidence="21">
    <location>
        <begin position="2042"/>
        <end position="2063"/>
    </location>
</feature>
<comment type="subcellular location">
    <subcellularLocation>
        <location evidence="1">Membrane</location>
        <topology evidence="1">Multi-pass membrane protein</topology>
    </subcellularLocation>
</comment>
<feature type="compositionally biased region" description="Low complexity" evidence="20">
    <location>
        <begin position="1371"/>
        <end position="1380"/>
    </location>
</feature>
<dbReference type="InterPro" id="IPR018303">
    <property type="entry name" value="ATPase_P-typ_P_site"/>
</dbReference>
<feature type="transmembrane region" description="Helical" evidence="21">
    <location>
        <begin position="1232"/>
        <end position="1256"/>
    </location>
</feature>
<feature type="region of interest" description="Disordered" evidence="20">
    <location>
        <begin position="2243"/>
        <end position="2262"/>
    </location>
</feature>
<feature type="region of interest" description="Disordered" evidence="20">
    <location>
        <begin position="137"/>
        <end position="223"/>
    </location>
</feature>
<accession>A0A364N7I2</accession>
<dbReference type="GO" id="GO:0032456">
    <property type="term" value="P:endocytic recycling"/>
    <property type="evidence" value="ECO:0007669"/>
    <property type="project" value="TreeGrafter"/>
</dbReference>
<keyword evidence="4 21" id="KW-0812">Transmembrane</keyword>
<dbReference type="PROSITE" id="PS50865">
    <property type="entry name" value="ZF_MYND_2"/>
    <property type="match status" value="1"/>
</dbReference>
<feature type="binding site" evidence="17">
    <location>
        <position position="1875"/>
    </location>
    <ligand>
        <name>ATP</name>
        <dbReference type="ChEBI" id="CHEBI:30616"/>
    </ligand>
</feature>
<dbReference type="SFLD" id="SFLDS00003">
    <property type="entry name" value="Haloacid_Dehalogenase"/>
    <property type="match status" value="1"/>
</dbReference>
<feature type="region of interest" description="Disordered" evidence="20">
    <location>
        <begin position="495"/>
        <end position="517"/>
    </location>
</feature>
<feature type="compositionally biased region" description="Basic residues" evidence="20">
    <location>
        <begin position="1335"/>
        <end position="1358"/>
    </location>
</feature>
<dbReference type="InterPro" id="IPR044492">
    <property type="entry name" value="P_typ_ATPase_HD_dom"/>
</dbReference>
<dbReference type="InterPro" id="IPR023214">
    <property type="entry name" value="HAD_sf"/>
</dbReference>
<dbReference type="SFLD" id="SFLDF00027">
    <property type="entry name" value="p-type_atpase"/>
    <property type="match status" value="1"/>
</dbReference>
<feature type="binding site" evidence="17">
    <location>
        <position position="1707"/>
    </location>
    <ligand>
        <name>ATP</name>
        <dbReference type="ChEBI" id="CHEBI:30616"/>
    </ligand>
</feature>
<feature type="compositionally biased region" description="Basic and acidic residues" evidence="20">
    <location>
        <begin position="681"/>
        <end position="695"/>
    </location>
</feature>
<name>A0A364N7I2_STELY</name>
<feature type="region of interest" description="Disordered" evidence="20">
    <location>
        <begin position="275"/>
        <end position="338"/>
    </location>
</feature>
<evidence type="ECO:0000256" key="18">
    <source>
        <dbReference type="PIRSR" id="PIRSR606539-3"/>
    </source>
</evidence>
<dbReference type="InterPro" id="IPR032631">
    <property type="entry name" value="P-type_ATPase_N"/>
</dbReference>
<dbReference type="Gene3D" id="2.70.150.10">
    <property type="entry name" value="Calcium-transporting ATPase, cytoplasmic transduction domain A"/>
    <property type="match status" value="1"/>
</dbReference>
<feature type="binding site" evidence="17">
    <location>
        <position position="1788"/>
    </location>
    <ligand>
        <name>ATP</name>
        <dbReference type="ChEBI" id="CHEBI:30616"/>
    </ligand>
</feature>
<evidence type="ECO:0000256" key="13">
    <source>
        <dbReference type="ARBA" id="ARBA00023136"/>
    </source>
</evidence>
<dbReference type="InterPro" id="IPR023298">
    <property type="entry name" value="ATPase_P-typ_TM_dom_sf"/>
</dbReference>
<feature type="compositionally biased region" description="Polar residues" evidence="20">
    <location>
        <begin position="193"/>
        <end position="202"/>
    </location>
</feature>
<dbReference type="EMBL" id="QGDH01000038">
    <property type="protein sequence ID" value="RAR13226.1"/>
    <property type="molecule type" value="Genomic_DNA"/>
</dbReference>
<evidence type="ECO:0000256" key="10">
    <source>
        <dbReference type="ARBA" id="ARBA00022842"/>
    </source>
</evidence>
<evidence type="ECO:0000256" key="17">
    <source>
        <dbReference type="PIRSR" id="PIRSR606539-2"/>
    </source>
</evidence>
<feature type="compositionally biased region" description="Polar residues" evidence="20">
    <location>
        <begin position="1388"/>
        <end position="1398"/>
    </location>
</feature>
<feature type="compositionally biased region" description="Polar residues" evidence="20">
    <location>
        <begin position="653"/>
        <end position="669"/>
    </location>
</feature>
<evidence type="ECO:0000256" key="6">
    <source>
        <dbReference type="ARBA" id="ARBA00022741"/>
    </source>
</evidence>
<feature type="binding site" evidence="17">
    <location>
        <position position="1881"/>
    </location>
    <ligand>
        <name>ATP</name>
        <dbReference type="ChEBI" id="CHEBI:30616"/>
    </ligand>
</feature>
<dbReference type="GO" id="GO:0006892">
    <property type="term" value="P:post-Golgi vesicle-mediated transport"/>
    <property type="evidence" value="ECO:0007669"/>
    <property type="project" value="TreeGrafter"/>
</dbReference>
<dbReference type="InterPro" id="IPR002893">
    <property type="entry name" value="Znf_MYND"/>
</dbReference>
<evidence type="ECO:0000313" key="24">
    <source>
        <dbReference type="Proteomes" id="UP000249619"/>
    </source>
</evidence>
<evidence type="ECO:0000256" key="5">
    <source>
        <dbReference type="ARBA" id="ARBA00022723"/>
    </source>
</evidence>
<evidence type="ECO:0000256" key="7">
    <source>
        <dbReference type="ARBA" id="ARBA00022771"/>
    </source>
</evidence>
<dbReference type="GO" id="GO:0045332">
    <property type="term" value="P:phospholipid translocation"/>
    <property type="evidence" value="ECO:0007669"/>
    <property type="project" value="TreeGrafter"/>
</dbReference>
<dbReference type="PROSITE" id="PS00154">
    <property type="entry name" value="ATPASE_E1_E2"/>
    <property type="match status" value="1"/>
</dbReference>
<dbReference type="InterPro" id="IPR023299">
    <property type="entry name" value="ATPase_P-typ_cyto_dom_N"/>
</dbReference>
<feature type="binding site" evidence="17">
    <location>
        <position position="1906"/>
    </location>
    <ligand>
        <name>ATP</name>
        <dbReference type="ChEBI" id="CHEBI:30616"/>
    </ligand>
</feature>
<comment type="catalytic activity">
    <reaction evidence="14">
        <text>ATP + H2O + phospholipidSide 1 = ADP + phosphate + phospholipidSide 2.</text>
        <dbReference type="EC" id="7.6.2.1"/>
    </reaction>
</comment>
<dbReference type="InterPro" id="IPR032630">
    <property type="entry name" value="P_typ_ATPase_c"/>
</dbReference>
<dbReference type="GO" id="GO:0016887">
    <property type="term" value="F:ATP hydrolysis activity"/>
    <property type="evidence" value="ECO:0007669"/>
    <property type="project" value="InterPro"/>
</dbReference>
<sequence>MREVNFSIPNANKASVGITTALYDRRALDCTSTLPLINSLNHLAYLTTSSARIRDILTVDGGIERLICILKEGRSKDMMDMWKWNLAFQCIFNIGVRGSENVRTRVVEADMVPVIASILDNYIKVVDKMRARAEAEIHKSTRMGTSSRHHSSRTGEVASSSSHRADRSRRIIPPPIEIPQPMDAQAGEATPIPNFSLSSPPERTTFARGRPPHHHHHRSHESRAQLFGAPANNTRNLGQPLVTALPSMDPAPDAFALRPVRDADRLPSMLPALQGEMTSQPESPTTPSAPQARQTSPRAGLARTRRRPSIRHQLSASGESDLEAPQDDMSAEAPTAAGPAVNEPIVGIQNNEINMADIVDNAEMLDGGNTPVPIAAPSEGTDENNETFNITHRPALDGSLINPTNTPPNNPITGFSPMPPTINVVNTNPPPPWYPRYAQERSASASVLAAMPRDEDVLMSLQLLAYVSKYCNLRTYFQKSHLVPKLKIGTELLDGETSTPKAGEEGEEEQQQQQQEEELEEYELPDDFNIFPLVEQFTVRHHTSDMQYWASVVMRNLCRKDDSRGGIRQCAYYQCGRWEEYTRQFAKCRRCRRTKYCSKECQKSAWVFHRHCAGGGGIRRRHSASQGGDDPAPAARSATESADTPYTIEAAQRPTTSPDAAPRSRTSAVENRARPLIARLTTDESPRVRFSTDIERNGAANRASIARAPDEITQVGKASGVKQRPGTPDLTINTREVSPDRAGASSSPLPELPPRNSPSRSPLSPTSRHRGYSLRSALFRKNVHETGQPSGTHIELDEGVGSSRPRTMQSGGVSEYPASPKSGDAVVVVSPEQLEYASSASDLSKSKLATGPIALPHYDSWLKKKGPGRPSRLAKQTKDFAEQARKFVFRIKDVPPSKDGRHIQLDPTRKDPLVDERTEQPYTKNWIRSTRYSAWNFIPRQLVAQFSKLANFYFLVISILQMIPGLSTTGQFTTIVPLMFFVTLSIAKEGYDDLRRYRLDKAENNREALVLRASQSSGLKHASIDGGSAISPSPEALKWETIKWQDISVGDIIRLDRDDAAPADLALLHTTGENNVAFVETMALDGETNLKSKQTTASVSKTIIEQEDVLRTDAEFVVEDPNRDLYNFEGRVILDGKQAPLTLSEIIFRGSILRNTPDAIGMVIYSGEECRIRMNSNKNPRIKAPALQGLVNRIVILIVVFVLALSIFNAVAYKIWQKNEDDMWYLRGSSVAFFPSFTSFIIMFNTMIPLSLYVSLEIVKLAQMFFLHTDIDMYDPVSDTPCEPRTSTINEELGQISYIFSDKTGTLTDNSMKFRKLSVAGVSWLHDADLQGADKKKKLIHKTRKKGKQPAKTRKSVRSAKDVSPDGPVATTVEVTEQVESPAEGGASNWQSNAQPGKSSRELRTQDMLRYIQRKPHTPFSKKARMFLLSLALCHTCLPEVQEDGKTHFMASSPDELALVQAAQDMGFLMINRDVHTITLKIMPSGPDGGEPISEVYEVLDVIEFSSKRKRMSIILRFPDGRICIICKGADSIVMQRLKLATLANKKMVEIERRANMRKSMEAQHAIARRSEQAERRSSVAGRMSSIGGRRSVTFGQAARASLNLGRPSIAPSFGGRTSQSARDEVDQWLRGRENDRIDMSSVESTPMQTPRQSGLDRFSMAFSEARSSMQLEEMESMVDENVAGDDTVVIERCLQHINEFATEGLRTLLYGYRFLNEDEYQMWKKDYLDATTSLVDRTRRIEEAGDLIEQCLELCAATAIEDKLQQGVPEAIDKLRRAKIKMWMLTGDKRETAINIGYSCRLIKEFSTVTVLDHEAGEVEQTIGAAVLAITRGTVAHSVVVVDGQTLSKITDSETLDVLFHELAVLADSVICCRASPSQKAQLVKSIRKRVKKSITLAIGDGANDIAMIQEAHVGIGITGKEGLQAARTSDYSIAQFRFLTKLLLVHGRWNYIRTCKYTVGTFWKELLFYLTQALFQRSVGYTGTSLYESWSLSMFNTLFTSLPVIFMGVFEKDLSASTLLAVPELYTKGQRNGGFNFKIYLGWMFMASSEAMVVYFCMLGLYGQTLFTEDNSIFALGSITYTAVVWLISLKMQFIETHSKTLTNWIAIFLSVGGWFLWNIILSSLYNPENKIYYVRDTFLRGFGSSLVWWLCLVLILLAVVVFETATQCLLATFFPTDEVVFQALEKDPLVKRRFEEAAASELQMGWERKGDEEREREERVRVLEEEERREGEIKDLLRKRVEGGEQGGGRGAAADREVAGTVQDGDCAERDLGGISAGTIRNSSVQPISTAARLALGKNGDSSSGSRSKTNTSFQCPACFRQDSLARTWSSPGQLGANTRRLTALRQWLWGQDETPKDTDTLPLQGLAIDRKRTEDLVASDPPRRIDKLSWAIDYIFASRLKNRDEQSMQHLGEIYIYAEDKIEQIASGIAIVLAAGLVSVSITDVD</sequence>
<keyword evidence="24" id="KW-1185">Reference proteome</keyword>
<feature type="active site" description="4-aspartylphosphate intermediate" evidence="16">
    <location>
        <position position="1302"/>
    </location>
</feature>
<evidence type="ECO:0000313" key="23">
    <source>
        <dbReference type="EMBL" id="RAR13226.1"/>
    </source>
</evidence>
<dbReference type="SUPFAM" id="SSF81665">
    <property type="entry name" value="Calcium ATPase, transmembrane domain M"/>
    <property type="match status" value="1"/>
</dbReference>
<evidence type="ECO:0000256" key="19">
    <source>
        <dbReference type="PROSITE-ProRule" id="PRU00134"/>
    </source>
</evidence>
<dbReference type="Proteomes" id="UP000249619">
    <property type="component" value="Unassembled WGS sequence"/>
</dbReference>
<keyword evidence="23" id="KW-0378">Hydrolase</keyword>
<dbReference type="NCBIfam" id="TIGR01494">
    <property type="entry name" value="ATPase_P-type"/>
    <property type="match status" value="1"/>
</dbReference>
<keyword evidence="5 18" id="KW-0479">Metal-binding</keyword>
<comment type="similarity">
    <text evidence="2">Belongs to the cation transport ATPase (P-type) (TC 3.A.3) family. Type IV subfamily.</text>
</comment>
<keyword evidence="12 21" id="KW-1133">Transmembrane helix</keyword>
<feature type="binding site" evidence="17">
    <location>
        <position position="1505"/>
    </location>
    <ligand>
        <name>ATP</name>
        <dbReference type="ChEBI" id="CHEBI:30616"/>
    </ligand>
</feature>
<evidence type="ECO:0000256" key="14">
    <source>
        <dbReference type="ARBA" id="ARBA00034036"/>
    </source>
</evidence>
<feature type="binding site" evidence="17">
    <location>
        <position position="1789"/>
    </location>
    <ligand>
        <name>ATP</name>
        <dbReference type="ChEBI" id="CHEBI:30616"/>
    </ligand>
</feature>
<dbReference type="EC" id="7.6.2.1" evidence="3"/>
<feature type="compositionally biased region" description="Low complexity" evidence="20">
    <location>
        <begin position="757"/>
        <end position="766"/>
    </location>
</feature>
<evidence type="ECO:0000259" key="22">
    <source>
        <dbReference type="PROSITE" id="PS50865"/>
    </source>
</evidence>
<evidence type="ECO:0000256" key="11">
    <source>
        <dbReference type="ARBA" id="ARBA00022967"/>
    </source>
</evidence>
<comment type="catalytic activity">
    <reaction evidence="15">
        <text>a 1,2-diacyl-sn-glycero-3-phosphoethanolamine(out) + ATP + H2O = a 1,2-diacyl-sn-glycero-3-phosphoethanolamine(in) + ADP + phosphate + H(+)</text>
        <dbReference type="Rhea" id="RHEA:66132"/>
        <dbReference type="ChEBI" id="CHEBI:15377"/>
        <dbReference type="ChEBI" id="CHEBI:15378"/>
        <dbReference type="ChEBI" id="CHEBI:30616"/>
        <dbReference type="ChEBI" id="CHEBI:43474"/>
        <dbReference type="ChEBI" id="CHEBI:64612"/>
        <dbReference type="ChEBI" id="CHEBI:456216"/>
    </reaction>
    <physiologicalReaction direction="left-to-right" evidence="15">
        <dbReference type="Rhea" id="RHEA:66133"/>
    </physiologicalReaction>
</comment>
<feature type="binding site" evidence="18">
    <location>
        <position position="1906"/>
    </location>
    <ligand>
        <name>Mg(2+)</name>
        <dbReference type="ChEBI" id="CHEBI:18420"/>
    </ligand>
</feature>
<feature type="region of interest" description="Disordered" evidence="20">
    <location>
        <begin position="784"/>
        <end position="821"/>
    </location>
</feature>
<feature type="transmembrane region" description="Helical" evidence="21">
    <location>
        <begin position="2149"/>
        <end position="2168"/>
    </location>
</feature>
<evidence type="ECO:0000256" key="1">
    <source>
        <dbReference type="ARBA" id="ARBA00004141"/>
    </source>
</evidence>
<proteinExistence type="inferred from homology"/>
<dbReference type="GO" id="GO:0005886">
    <property type="term" value="C:plasma membrane"/>
    <property type="evidence" value="ECO:0007669"/>
    <property type="project" value="TreeGrafter"/>
</dbReference>
<feature type="binding site" evidence="17">
    <location>
        <position position="1528"/>
    </location>
    <ligand>
        <name>ATP</name>
        <dbReference type="ChEBI" id="CHEBI:30616"/>
    </ligand>
</feature>
<dbReference type="SUPFAM" id="SSF144232">
    <property type="entry name" value="HIT/MYND zinc finger-like"/>
    <property type="match status" value="1"/>
</dbReference>
<dbReference type="GO" id="GO:0140326">
    <property type="term" value="F:ATPase-coupled intramembrane lipid transporter activity"/>
    <property type="evidence" value="ECO:0007669"/>
    <property type="project" value="UniProtKB-EC"/>
</dbReference>
<keyword evidence="11" id="KW-1278">Translocase</keyword>
<feature type="compositionally biased region" description="Acidic residues" evidence="20">
    <location>
        <begin position="320"/>
        <end position="330"/>
    </location>
</feature>
<keyword evidence="10 18" id="KW-0460">Magnesium</keyword>
<dbReference type="STRING" id="183478.A0A364N7I2"/>
<feature type="binding site" evidence="17">
    <location>
        <position position="1787"/>
    </location>
    <ligand>
        <name>ATP</name>
        <dbReference type="ChEBI" id="CHEBI:30616"/>
    </ligand>
</feature>
<evidence type="ECO:0000256" key="21">
    <source>
        <dbReference type="SAM" id="Phobius"/>
    </source>
</evidence>
<dbReference type="SUPFAM" id="SSF81653">
    <property type="entry name" value="Calcium ATPase, transduction domain A"/>
    <property type="match status" value="1"/>
</dbReference>